<evidence type="ECO:0000256" key="1">
    <source>
        <dbReference type="PROSITE-ProRule" id="PRU01360"/>
    </source>
</evidence>
<keyword evidence="1" id="KW-1134">Transmembrane beta strand</keyword>
<dbReference type="RefSeq" id="WP_377903057.1">
    <property type="nucleotide sequence ID" value="NZ_JBHRZS010000003.1"/>
</dbReference>
<comment type="caution">
    <text evidence="4">The sequence shown here is derived from an EMBL/GenBank/DDBJ whole genome shotgun (WGS) entry which is preliminary data.</text>
</comment>
<dbReference type="EMBL" id="JBHRZS010000003">
    <property type="protein sequence ID" value="MFC3879026.1"/>
    <property type="molecule type" value="Genomic_DNA"/>
</dbReference>
<gene>
    <name evidence="4" type="ORF">ACFOSV_02505</name>
</gene>
<comment type="similarity">
    <text evidence="1">Belongs to the TonB-dependent receptor family.</text>
</comment>
<sequence length="892" mass="97645">MKKLLLSSLTFLAYAFSALVLAQESLPEKIQSYFNTYQAEYPVEKVYLQLDKSTYTLGEDVWFSAFVTAGSSQIPSPLSKPLYVDFFDGDGLLLTTKLIRLEEGRGGGNFTLPQFGNPGQYQIKAYTGWMKNFGEEYFFSKTISVVDGDGGSFLPQVDFKEISNASGQTTFQIELTAVNGQGNPLTNAQLELKAMAGDQQLHKQDLALNDQGQASFSFKIPTAPNPEQHLELTYLEGGTYPVVQKVQLPYSLDLADIQFLPEGGNWLLGKKSQVAFRAVYPDGTPVYFEGQIDQNPDIVLKSNFAGLGKIEITPDQKDYTASIRETSSGQTRSIALPAPAESGLSIQVINNPQASYLTAFVQGTTDMTDLLMVSQTRGIINYMIQGQLTNGVWGVRIPKENLVTGINQISVLNSSGQPLLERLLFYMGEDKLELDIQPNGSLGKRSKIDLTIKSILGGSAVPSSLALSVVDGDQVSLNLEDDNIYSALLISSDLKGQLYAPGVYFSDEKGVDLEAIDLVMLTHGWSRFSWEEVKAQSYPNIFNFIERGINIEGQITDQEDTKKGLAGGTVSAIVGEGIEILSTEYGPNGRFILTEMDYLDSASVTITAEDNRLKNFVDVEVILPEPTFTELSGNYPRDIVWPESLIATYQERKLQQQMLEGDDDFLDLEVVTVEAETIAGEEESMRKIYGTGDVTIRPEDVPSSVGFTNVFQLIQGRVSGVQVFVSGIDVSVQIRGVGSVNAGTGPLYLLDNIPVSAQTLLQVSPRDVSSVDVFKDPARAAIFGAQGANGVIAVYTKQGSGLSASVGGTLVTTYGGYSTVKEFYQPMYDEDLTRKSLDDKRATIYWNPLIQTDENGIAKLEYYNSDISKMQILILEGMDESGKLGRVVRVLE</sequence>
<keyword evidence="4" id="KW-0675">Receptor</keyword>
<protein>
    <submittedName>
        <fullName evidence="4">TonB-dependent receptor plug domain-containing protein</fullName>
    </submittedName>
</protein>
<feature type="domain" description="TonB-dependent receptor plug" evidence="3">
    <location>
        <begin position="696"/>
        <end position="791"/>
    </location>
</feature>
<dbReference type="SUPFAM" id="SSF56935">
    <property type="entry name" value="Porins"/>
    <property type="match status" value="1"/>
</dbReference>
<organism evidence="4 5">
    <name type="scientific">Algoriphagus namhaensis</name>
    <dbReference type="NCBI Taxonomy" id="915353"/>
    <lineage>
        <taxon>Bacteria</taxon>
        <taxon>Pseudomonadati</taxon>
        <taxon>Bacteroidota</taxon>
        <taxon>Cytophagia</taxon>
        <taxon>Cytophagales</taxon>
        <taxon>Cyclobacteriaceae</taxon>
        <taxon>Algoriphagus</taxon>
    </lineage>
</organism>
<keyword evidence="1" id="KW-0812">Transmembrane</keyword>
<dbReference type="PROSITE" id="PS52016">
    <property type="entry name" value="TONB_DEPENDENT_REC_3"/>
    <property type="match status" value="1"/>
</dbReference>
<feature type="chain" id="PRO_5045377072" evidence="2">
    <location>
        <begin position="23"/>
        <end position="892"/>
    </location>
</feature>
<name>A0ABV8ALY0_9BACT</name>
<keyword evidence="2" id="KW-0732">Signal</keyword>
<dbReference type="Gene3D" id="2.170.130.10">
    <property type="entry name" value="TonB-dependent receptor, plug domain"/>
    <property type="match status" value="1"/>
</dbReference>
<evidence type="ECO:0000256" key="2">
    <source>
        <dbReference type="SAM" id="SignalP"/>
    </source>
</evidence>
<evidence type="ECO:0000313" key="4">
    <source>
        <dbReference type="EMBL" id="MFC3879026.1"/>
    </source>
</evidence>
<reference evidence="5" key="1">
    <citation type="journal article" date="2019" name="Int. J. Syst. Evol. Microbiol.">
        <title>The Global Catalogue of Microorganisms (GCM) 10K type strain sequencing project: providing services to taxonomists for standard genome sequencing and annotation.</title>
        <authorList>
            <consortium name="The Broad Institute Genomics Platform"/>
            <consortium name="The Broad Institute Genome Sequencing Center for Infectious Disease"/>
            <person name="Wu L."/>
            <person name="Ma J."/>
        </authorList>
    </citation>
    <scope>NUCLEOTIDE SEQUENCE [LARGE SCALE GENOMIC DNA]</scope>
    <source>
        <strain evidence="5">CCUG 60523</strain>
    </source>
</reference>
<proteinExistence type="inferred from homology"/>
<keyword evidence="1" id="KW-0472">Membrane</keyword>
<keyword evidence="5" id="KW-1185">Reference proteome</keyword>
<dbReference type="InterPro" id="IPR012910">
    <property type="entry name" value="Plug_dom"/>
</dbReference>
<dbReference type="InterPro" id="IPR037066">
    <property type="entry name" value="Plug_dom_sf"/>
</dbReference>
<dbReference type="Proteomes" id="UP001595805">
    <property type="component" value="Unassembled WGS sequence"/>
</dbReference>
<keyword evidence="1" id="KW-0813">Transport</keyword>
<evidence type="ECO:0000313" key="5">
    <source>
        <dbReference type="Proteomes" id="UP001595805"/>
    </source>
</evidence>
<feature type="signal peptide" evidence="2">
    <location>
        <begin position="1"/>
        <end position="22"/>
    </location>
</feature>
<evidence type="ECO:0000259" key="3">
    <source>
        <dbReference type="Pfam" id="PF07715"/>
    </source>
</evidence>
<keyword evidence="1" id="KW-0998">Cell outer membrane</keyword>
<dbReference type="Pfam" id="PF07715">
    <property type="entry name" value="Plug"/>
    <property type="match status" value="1"/>
</dbReference>
<accession>A0ABV8ALY0</accession>
<dbReference type="InterPro" id="IPR039426">
    <property type="entry name" value="TonB-dep_rcpt-like"/>
</dbReference>
<comment type="subcellular location">
    <subcellularLocation>
        <location evidence="1">Cell outer membrane</location>
        <topology evidence="1">Multi-pass membrane protein</topology>
    </subcellularLocation>
</comment>
<dbReference type="Gene3D" id="2.60.40.1930">
    <property type="match status" value="1"/>
</dbReference>